<comment type="caution">
    <text evidence="6">The sequence shown here is derived from an EMBL/GenBank/DDBJ whole genome shotgun (WGS) entry which is preliminary data.</text>
</comment>
<keyword evidence="2 3" id="KW-0472">Membrane</keyword>
<evidence type="ECO:0000313" key="7">
    <source>
        <dbReference type="Proteomes" id="UP000006334"/>
    </source>
</evidence>
<dbReference type="InterPro" id="IPR041544">
    <property type="entry name" value="MotY_N"/>
</dbReference>
<accession>K6YQ75</accession>
<dbReference type="PROSITE" id="PS51123">
    <property type="entry name" value="OMPA_2"/>
    <property type="match status" value="1"/>
</dbReference>
<dbReference type="AlphaFoldDB" id="K6YQ75"/>
<evidence type="ECO:0000313" key="6">
    <source>
        <dbReference type="EMBL" id="GAC13485.1"/>
    </source>
</evidence>
<dbReference type="Gene3D" id="3.30.1330.60">
    <property type="entry name" value="OmpA-like domain"/>
    <property type="match status" value="1"/>
</dbReference>
<dbReference type="PANTHER" id="PTHR30329">
    <property type="entry name" value="STATOR ELEMENT OF FLAGELLAR MOTOR COMPLEX"/>
    <property type="match status" value="1"/>
</dbReference>
<evidence type="ECO:0000256" key="4">
    <source>
        <dbReference type="SAM" id="SignalP"/>
    </source>
</evidence>
<dbReference type="STRING" id="1127673.GLIP_0840"/>
<gene>
    <name evidence="6" type="primary">motY</name>
    <name evidence="6" type="ORF">GLIP_0840</name>
</gene>
<feature type="chain" id="PRO_5003900253" evidence="4">
    <location>
        <begin position="28"/>
        <end position="296"/>
    </location>
</feature>
<keyword evidence="7" id="KW-1185">Reference proteome</keyword>
<dbReference type="GO" id="GO:0009279">
    <property type="term" value="C:cell outer membrane"/>
    <property type="evidence" value="ECO:0007669"/>
    <property type="project" value="UniProtKB-SubCell"/>
</dbReference>
<dbReference type="PRINTS" id="PR01021">
    <property type="entry name" value="OMPADOMAIN"/>
</dbReference>
<comment type="subcellular location">
    <subcellularLocation>
        <location evidence="1">Cell outer membrane</location>
    </subcellularLocation>
</comment>
<keyword evidence="6" id="KW-0282">Flagellum</keyword>
<protein>
    <submittedName>
        <fullName evidence="6">Sodium-type flagellar protein motY</fullName>
    </submittedName>
</protein>
<dbReference type="PANTHER" id="PTHR30329:SF17">
    <property type="entry name" value="LIPOPROTEIN YFIB-RELATED"/>
    <property type="match status" value="1"/>
</dbReference>
<evidence type="ECO:0000256" key="1">
    <source>
        <dbReference type="ARBA" id="ARBA00004442"/>
    </source>
</evidence>
<dbReference type="Gene3D" id="2.60.40.2540">
    <property type="match status" value="1"/>
</dbReference>
<dbReference type="CDD" id="cd07185">
    <property type="entry name" value="OmpA_C-like"/>
    <property type="match status" value="1"/>
</dbReference>
<dbReference type="InterPro" id="IPR050330">
    <property type="entry name" value="Bact_OuterMem_StrucFunc"/>
</dbReference>
<dbReference type="Pfam" id="PF00691">
    <property type="entry name" value="OmpA"/>
    <property type="match status" value="1"/>
</dbReference>
<dbReference type="InterPro" id="IPR006664">
    <property type="entry name" value="OMP_bac"/>
</dbReference>
<keyword evidence="6" id="KW-0966">Cell projection</keyword>
<feature type="domain" description="OmpA-like" evidence="5">
    <location>
        <begin position="180"/>
        <end position="296"/>
    </location>
</feature>
<dbReference type="PRINTS" id="PR01023">
    <property type="entry name" value="NAFLGMOTY"/>
</dbReference>
<proteinExistence type="predicted"/>
<dbReference type="SUPFAM" id="SSF103088">
    <property type="entry name" value="OmpA-like"/>
    <property type="match status" value="1"/>
</dbReference>
<dbReference type="Proteomes" id="UP000006334">
    <property type="component" value="Unassembled WGS sequence"/>
</dbReference>
<name>K6YQ75_9ALTE</name>
<sequence>MPLIGFVFYMKKSAIFLGLAVSFSAQAGLRHYASPVEDSQWQVSQKNRLQCTLSHQLPGYGEATFYSTASKQLNMEFELQMLKLPNSYSVASVYSVPPKWMPGHAQREIAQMPIRKQYNGDLPQKAAWTMLSELEKGFWPTLYYQDWYSDFDRIAVGLNASNFAQPYMEFAECVANLLPFAFEDIAYTVLSYNSNSTDLTKYSKKRLQMIGDYLKEDTDLELVLLDGYTDSYGGRWNNEQLSIRRAEEIKAYFAEMGVDTTRIEVTGHGERRHVATNDNKMARAKNRRVVIRMAKP</sequence>
<evidence type="ECO:0000259" key="5">
    <source>
        <dbReference type="PROSITE" id="PS51123"/>
    </source>
</evidence>
<reference evidence="6 7" key="1">
    <citation type="journal article" date="2017" name="Antonie Van Leeuwenhoek">
        <title>Rhizobium rhizosphaerae sp. nov., a novel species isolated from rice rhizosphere.</title>
        <authorList>
            <person name="Zhao J.J."/>
            <person name="Zhang J."/>
            <person name="Zhang R.J."/>
            <person name="Zhang C.W."/>
            <person name="Yin H.Q."/>
            <person name="Zhang X.X."/>
        </authorList>
    </citation>
    <scope>NUCLEOTIDE SEQUENCE [LARGE SCALE GENOMIC DNA]</scope>
    <source>
        <strain evidence="6 7">E3</strain>
    </source>
</reference>
<keyword evidence="4" id="KW-0732">Signal</keyword>
<keyword evidence="6" id="KW-0969">Cilium</keyword>
<organism evidence="6 7">
    <name type="scientific">Aliiglaciecola lipolytica E3</name>
    <dbReference type="NCBI Taxonomy" id="1127673"/>
    <lineage>
        <taxon>Bacteria</taxon>
        <taxon>Pseudomonadati</taxon>
        <taxon>Pseudomonadota</taxon>
        <taxon>Gammaproteobacteria</taxon>
        <taxon>Alteromonadales</taxon>
        <taxon>Alteromonadaceae</taxon>
        <taxon>Aliiglaciecola</taxon>
    </lineage>
</organism>
<dbReference type="InterPro" id="IPR036737">
    <property type="entry name" value="OmpA-like_sf"/>
</dbReference>
<dbReference type="eggNOG" id="COG2885">
    <property type="taxonomic scope" value="Bacteria"/>
</dbReference>
<dbReference type="InterPro" id="IPR006665">
    <property type="entry name" value="OmpA-like"/>
</dbReference>
<evidence type="ECO:0000256" key="3">
    <source>
        <dbReference type="PROSITE-ProRule" id="PRU00473"/>
    </source>
</evidence>
<dbReference type="Pfam" id="PF18393">
    <property type="entry name" value="MotY_N"/>
    <property type="match status" value="1"/>
</dbReference>
<feature type="signal peptide" evidence="4">
    <location>
        <begin position="1"/>
        <end position="27"/>
    </location>
</feature>
<dbReference type="EMBL" id="BAEN01000021">
    <property type="protein sequence ID" value="GAC13485.1"/>
    <property type="molecule type" value="Genomic_DNA"/>
</dbReference>
<evidence type="ECO:0000256" key="2">
    <source>
        <dbReference type="ARBA" id="ARBA00023136"/>
    </source>
</evidence>